<feature type="transmembrane region" description="Helical" evidence="7">
    <location>
        <begin position="421"/>
        <end position="442"/>
    </location>
</feature>
<dbReference type="GO" id="GO:0005886">
    <property type="term" value="C:plasma membrane"/>
    <property type="evidence" value="ECO:0007669"/>
    <property type="project" value="UniProtKB-SubCell"/>
</dbReference>
<dbReference type="Proteomes" id="UP000183107">
    <property type="component" value="Unassembled WGS sequence"/>
</dbReference>
<keyword evidence="9" id="KW-1185">Reference proteome</keyword>
<dbReference type="PANTHER" id="PTHR30250">
    <property type="entry name" value="PST FAMILY PREDICTED COLANIC ACID TRANSPORTER"/>
    <property type="match status" value="1"/>
</dbReference>
<evidence type="ECO:0000256" key="5">
    <source>
        <dbReference type="ARBA" id="ARBA00022989"/>
    </source>
</evidence>
<dbReference type="CDD" id="cd13127">
    <property type="entry name" value="MATE_tuaB_like"/>
    <property type="match status" value="1"/>
</dbReference>
<proteinExistence type="inferred from homology"/>
<keyword evidence="4 7" id="KW-0812">Transmembrane</keyword>
<feature type="transmembrane region" description="Helical" evidence="7">
    <location>
        <begin position="215"/>
        <end position="238"/>
    </location>
</feature>
<evidence type="ECO:0000256" key="3">
    <source>
        <dbReference type="ARBA" id="ARBA00022475"/>
    </source>
</evidence>
<name>A0A1I5BSH8_9PROT</name>
<feature type="transmembrane region" description="Helical" evidence="7">
    <location>
        <begin position="385"/>
        <end position="409"/>
    </location>
</feature>
<evidence type="ECO:0000256" key="6">
    <source>
        <dbReference type="ARBA" id="ARBA00023136"/>
    </source>
</evidence>
<dbReference type="Pfam" id="PF13440">
    <property type="entry name" value="Polysacc_synt_3"/>
    <property type="match status" value="1"/>
</dbReference>
<feature type="transmembrane region" description="Helical" evidence="7">
    <location>
        <begin position="328"/>
        <end position="348"/>
    </location>
</feature>
<feature type="transmembrane region" description="Helical" evidence="7">
    <location>
        <begin position="22"/>
        <end position="44"/>
    </location>
</feature>
<keyword evidence="3" id="KW-1003">Cell membrane</keyword>
<feature type="transmembrane region" description="Helical" evidence="7">
    <location>
        <begin position="56"/>
        <end position="76"/>
    </location>
</feature>
<dbReference type="EMBL" id="FOVJ01000003">
    <property type="protein sequence ID" value="SFN77598.1"/>
    <property type="molecule type" value="Genomic_DNA"/>
</dbReference>
<feature type="transmembrane region" description="Helical" evidence="7">
    <location>
        <begin position="250"/>
        <end position="274"/>
    </location>
</feature>
<evidence type="ECO:0000256" key="4">
    <source>
        <dbReference type="ARBA" id="ARBA00022692"/>
    </source>
</evidence>
<organism evidence="8 9">
    <name type="scientific">Nitrosospira briensis</name>
    <dbReference type="NCBI Taxonomy" id="35799"/>
    <lineage>
        <taxon>Bacteria</taxon>
        <taxon>Pseudomonadati</taxon>
        <taxon>Pseudomonadota</taxon>
        <taxon>Betaproteobacteria</taxon>
        <taxon>Nitrosomonadales</taxon>
        <taxon>Nitrosomonadaceae</taxon>
        <taxon>Nitrosospira</taxon>
    </lineage>
</organism>
<evidence type="ECO:0000313" key="9">
    <source>
        <dbReference type="Proteomes" id="UP000183107"/>
    </source>
</evidence>
<dbReference type="OrthoDB" id="8538786at2"/>
<dbReference type="RefSeq" id="WP_074796773.1">
    <property type="nucleotide sequence ID" value="NZ_FOVJ01000003.1"/>
</dbReference>
<sequence>MDEQQNKTEIINKILSGARWSIVFRLVAQIISWVSTIVVVRFITPDDYGLNTMLRAPLELLLLLSTLGLDLALIRAKNIEQDDLPNIFGWLLLINGLLFLAYFFGGSLIAAYFNEPSLEQLAKALAFIFLLIPFRVIPNAILDRHLKFKFKSLIELITGVSAAITTLVLAIKGAGIWALVAGTLVSNMLQIILLMILEPWFIVPSLNFSAVRRMMAFGGVLVLGGTIIKVTESLAFLLVGPILGAELLGIFVAAFELALLPLSKIMAVINPIIFPAFSKFQDQRDDAAHYLGKSLGIISLGMLPVMIGTACIAPEFVPVVLGAKWSAAVTPLILLSISMPFRMTTSFLRPVINSMGRADLTVRSGLAGLAVLLPLALIGANYGSIGLAVAVLASELIVAFYTISISGVVFNISFTKIGQCLYPAIVSSVVMAGCVLGTKYIFGQQAGIEGLIIEIGVGAASYFLTLRTFYRKRLMDTIELFFRRGKSPESSAHSSAL</sequence>
<comment type="similarity">
    <text evidence="2">Belongs to the polysaccharide synthase family.</text>
</comment>
<comment type="subcellular location">
    <subcellularLocation>
        <location evidence="1">Cell membrane</location>
        <topology evidence="1">Multi-pass membrane protein</topology>
    </subcellularLocation>
</comment>
<keyword evidence="6 7" id="KW-0472">Membrane</keyword>
<keyword evidence="5 7" id="KW-1133">Transmembrane helix</keyword>
<accession>A0A1I5BSH8</accession>
<evidence type="ECO:0000256" key="2">
    <source>
        <dbReference type="ARBA" id="ARBA00007430"/>
    </source>
</evidence>
<feature type="transmembrane region" description="Helical" evidence="7">
    <location>
        <begin position="448"/>
        <end position="466"/>
    </location>
</feature>
<feature type="transmembrane region" description="Helical" evidence="7">
    <location>
        <begin position="295"/>
        <end position="316"/>
    </location>
</feature>
<feature type="transmembrane region" description="Helical" evidence="7">
    <location>
        <begin position="124"/>
        <end position="141"/>
    </location>
</feature>
<protein>
    <submittedName>
        <fullName evidence="8">Membrane protein involved in the export of O-antigen and teichoic acid</fullName>
    </submittedName>
</protein>
<dbReference type="PANTHER" id="PTHR30250:SF10">
    <property type="entry name" value="LIPOPOLYSACCHARIDE BIOSYNTHESIS PROTEIN WZXC"/>
    <property type="match status" value="1"/>
</dbReference>
<gene>
    <name evidence="8" type="ORF">SAMN05216386_1796</name>
</gene>
<dbReference type="AlphaFoldDB" id="A0A1I5BSH8"/>
<feature type="transmembrane region" description="Helical" evidence="7">
    <location>
        <begin position="88"/>
        <end position="112"/>
    </location>
</feature>
<evidence type="ECO:0000256" key="1">
    <source>
        <dbReference type="ARBA" id="ARBA00004651"/>
    </source>
</evidence>
<evidence type="ECO:0000313" key="8">
    <source>
        <dbReference type="EMBL" id="SFN77598.1"/>
    </source>
</evidence>
<feature type="transmembrane region" description="Helical" evidence="7">
    <location>
        <begin position="177"/>
        <end position="203"/>
    </location>
</feature>
<feature type="transmembrane region" description="Helical" evidence="7">
    <location>
        <begin position="360"/>
        <end position="379"/>
    </location>
</feature>
<evidence type="ECO:0000256" key="7">
    <source>
        <dbReference type="SAM" id="Phobius"/>
    </source>
</evidence>
<dbReference type="InterPro" id="IPR050833">
    <property type="entry name" value="Poly_Biosynth_Transport"/>
</dbReference>
<reference evidence="9" key="1">
    <citation type="submission" date="2016-10" db="EMBL/GenBank/DDBJ databases">
        <authorList>
            <person name="Varghese N."/>
        </authorList>
    </citation>
    <scope>NUCLEOTIDE SEQUENCE [LARGE SCALE GENOMIC DNA]</scope>
    <source>
        <strain evidence="9">Nsp8</strain>
    </source>
</reference>
<feature type="transmembrane region" description="Helical" evidence="7">
    <location>
        <begin position="153"/>
        <end position="171"/>
    </location>
</feature>